<dbReference type="PANTHER" id="PTHR45900">
    <property type="entry name" value="RECA"/>
    <property type="match status" value="1"/>
</dbReference>
<dbReference type="GO" id="GO:0003684">
    <property type="term" value="F:damaged DNA binding"/>
    <property type="evidence" value="ECO:0007669"/>
    <property type="project" value="UniProtKB-UniRule"/>
</dbReference>
<dbReference type="NCBIfam" id="TIGR02012">
    <property type="entry name" value="tigrfam_recA"/>
    <property type="match status" value="1"/>
</dbReference>
<dbReference type="PROSITE" id="PS50163">
    <property type="entry name" value="RECA_3"/>
    <property type="match status" value="1"/>
</dbReference>
<evidence type="ECO:0000256" key="5">
    <source>
        <dbReference type="ARBA" id="ARBA00023125"/>
    </source>
</evidence>
<evidence type="ECO:0000313" key="12">
    <source>
        <dbReference type="EMBL" id="AFQ04168.1"/>
    </source>
</evidence>
<name>A0ABC7ZIE0_MYCGT</name>
<dbReference type="GO" id="GO:0003697">
    <property type="term" value="F:single-stranded DNA binding"/>
    <property type="evidence" value="ECO:0007669"/>
    <property type="project" value="UniProtKB-UniRule"/>
</dbReference>
<dbReference type="CDD" id="cd00983">
    <property type="entry name" value="RecA"/>
    <property type="match status" value="1"/>
</dbReference>
<dbReference type="PRINTS" id="PR00142">
    <property type="entry name" value="RECA"/>
</dbReference>
<evidence type="ECO:0000256" key="6">
    <source>
        <dbReference type="ARBA" id="ARBA00023172"/>
    </source>
</evidence>
<keyword evidence="5 7" id="KW-0238">DNA-binding</keyword>
<evidence type="ECO:0000259" key="10">
    <source>
        <dbReference type="PROSITE" id="PS50162"/>
    </source>
</evidence>
<evidence type="ECO:0000256" key="9">
    <source>
        <dbReference type="RuleBase" id="RU004527"/>
    </source>
</evidence>
<organism evidence="12 13">
    <name type="scientific">Mycoplasmoides genitalium M6320</name>
    <dbReference type="NCBI Taxonomy" id="662945"/>
    <lineage>
        <taxon>Bacteria</taxon>
        <taxon>Bacillati</taxon>
        <taxon>Mycoplasmatota</taxon>
        <taxon>Mycoplasmoidales</taxon>
        <taxon>Mycoplasmoidaceae</taxon>
        <taxon>Mycoplasmoides</taxon>
    </lineage>
</organism>
<evidence type="ECO:0000256" key="3">
    <source>
        <dbReference type="ARBA" id="ARBA00022741"/>
    </source>
</evidence>
<dbReference type="RefSeq" id="WP_009885970.1">
    <property type="nucleotide sequence ID" value="NC_018497.1"/>
</dbReference>
<dbReference type="PANTHER" id="PTHR45900:SF1">
    <property type="entry name" value="MITOCHONDRIAL DNA REPAIR PROTEIN RECA HOMOLOG-RELATED"/>
    <property type="match status" value="1"/>
</dbReference>
<keyword evidence="7 8" id="KW-0234">DNA repair</keyword>
<dbReference type="GO" id="GO:0009432">
    <property type="term" value="P:SOS response"/>
    <property type="evidence" value="ECO:0007669"/>
    <property type="project" value="UniProtKB-UniRule"/>
</dbReference>
<dbReference type="KEGG" id="mgx:CM1_02040"/>
<protein>
    <recommendedName>
        <fullName evidence="2 7">Protein RecA</fullName>
    </recommendedName>
    <alternativeName>
        <fullName evidence="7 8">Recombinase A</fullName>
    </alternativeName>
</protein>
<dbReference type="PROSITE" id="PS00321">
    <property type="entry name" value="RECA_1"/>
    <property type="match status" value="1"/>
</dbReference>
<gene>
    <name evidence="7 12" type="primary">recA</name>
    <name evidence="12" type="ORF">CM1_02040</name>
</gene>
<keyword evidence="7" id="KW-0963">Cytoplasm</keyword>
<dbReference type="GO" id="GO:0005524">
    <property type="term" value="F:ATP binding"/>
    <property type="evidence" value="ECO:0007669"/>
    <property type="project" value="UniProtKB-UniRule"/>
</dbReference>
<dbReference type="InterPro" id="IPR023400">
    <property type="entry name" value="RecA_C_sf"/>
</dbReference>
<keyword evidence="7 8" id="KW-0742">SOS response</keyword>
<dbReference type="InterPro" id="IPR013765">
    <property type="entry name" value="DNA_recomb/repair_RecA"/>
</dbReference>
<keyword evidence="3 7" id="KW-0547">Nucleotide-binding</keyword>
<feature type="domain" description="RecA family profile 1" evidence="10">
    <location>
        <begin position="37"/>
        <end position="196"/>
    </location>
</feature>
<dbReference type="HAMAP" id="MF_00268">
    <property type="entry name" value="RecA"/>
    <property type="match status" value="1"/>
</dbReference>
<dbReference type="Gene3D" id="3.30.250.10">
    <property type="entry name" value="RecA protein, C-terminal domain"/>
    <property type="match status" value="1"/>
</dbReference>
<dbReference type="Gene3D" id="3.40.50.300">
    <property type="entry name" value="P-loop containing nucleotide triphosphate hydrolases"/>
    <property type="match status" value="1"/>
</dbReference>
<feature type="binding site" evidence="7">
    <location>
        <begin position="67"/>
        <end position="74"/>
    </location>
    <ligand>
        <name>ATP</name>
        <dbReference type="ChEBI" id="CHEBI:30616"/>
    </ligand>
</feature>
<accession>A0ABC7ZIE0</accession>
<dbReference type="SMR" id="A0ABC7ZIE0"/>
<keyword evidence="4 7" id="KW-0067">ATP-binding</keyword>
<comment type="similarity">
    <text evidence="1 7 9">Belongs to the RecA family.</text>
</comment>
<reference evidence="12 13" key="1">
    <citation type="journal article" date="2012" name="J. Bacteriol.">
        <title>Draft Genome Sequences of Four Axenic Mycoplasma genitalium Strains Isolated from Denmark, Japan, and Australia.</title>
        <authorList>
            <person name="McGowin C.L."/>
            <person name="Ma L."/>
            <person name="Jensen J.S."/>
            <person name="Mancuso M.M."/>
            <person name="Hamasuna R."/>
            <person name="Adegboye D."/>
            <person name="Martin D.H."/>
        </authorList>
    </citation>
    <scope>NUCLEOTIDE SEQUENCE [LARGE SCALE GENOMIC DNA]</scope>
    <source>
        <strain evidence="12 13">M6320</strain>
    </source>
</reference>
<evidence type="ECO:0000313" key="13">
    <source>
        <dbReference type="Proteomes" id="UP000005254"/>
    </source>
</evidence>
<evidence type="ECO:0000256" key="2">
    <source>
        <dbReference type="ARBA" id="ARBA00015553"/>
    </source>
</evidence>
<dbReference type="InterPro" id="IPR020584">
    <property type="entry name" value="DNA_recomb/repair_RecA_CS"/>
</dbReference>
<dbReference type="InterPro" id="IPR049428">
    <property type="entry name" value="RecA-like_N"/>
</dbReference>
<dbReference type="GeneID" id="99647232"/>
<evidence type="ECO:0000256" key="4">
    <source>
        <dbReference type="ARBA" id="ARBA00022840"/>
    </source>
</evidence>
<dbReference type="SUPFAM" id="SSF52540">
    <property type="entry name" value="P-loop containing nucleoside triphosphate hydrolases"/>
    <property type="match status" value="1"/>
</dbReference>
<dbReference type="Proteomes" id="UP000005254">
    <property type="component" value="Chromosome"/>
</dbReference>
<dbReference type="Pfam" id="PF00154">
    <property type="entry name" value="RecA_N"/>
    <property type="match status" value="1"/>
</dbReference>
<comment type="function">
    <text evidence="7">Can catalyze the hydrolysis of ATP in the presence of single-stranded DNA, the ATP-dependent uptake of single-stranded DNA by duplex DNA, and the ATP-dependent hybridization of homologous single-stranded DNAs. It interacts with LexA causing its activation and leading to its autocatalytic cleavage.</text>
</comment>
<sequence>MAQKEIINKKNTQKNSSFIESNNLTSFDFFDAKKNSEIETISTGSLNLDEALGSGGLPLGRIVELYGNESSGKTTIALNAVASFQKAGKTACYIDAEGALDLAYAKSIGIDLNKLLIAHPRHGENAFALIESLIKTNKISLIVIDSVAALIPKQELEGTIEEQTIGLHARMMSKGLRRIQSILPDSKTCVLFINQLREKPGVMFGNNEVTTGGKALRFYSSLRMEAKRVELLKDKFNNYVGIKTKVMVSKNKIAKPFGVAILEIMFNRGFVHEHEVIDLALKFNVVVRAGNSYSFNNESIAVGKEKLLNVLSEKPALFEQIKELTVQQLANKNSFQQTAS</sequence>
<dbReference type="GO" id="GO:0006281">
    <property type="term" value="P:DNA repair"/>
    <property type="evidence" value="ECO:0007669"/>
    <property type="project" value="UniProtKB-UniRule"/>
</dbReference>
<evidence type="ECO:0000259" key="11">
    <source>
        <dbReference type="PROSITE" id="PS50163"/>
    </source>
</evidence>
<dbReference type="InterPro" id="IPR049261">
    <property type="entry name" value="RecA-like_C"/>
</dbReference>
<dbReference type="PROSITE" id="PS50162">
    <property type="entry name" value="RECA_2"/>
    <property type="match status" value="1"/>
</dbReference>
<dbReference type="GO" id="GO:0006310">
    <property type="term" value="P:DNA recombination"/>
    <property type="evidence" value="ECO:0007669"/>
    <property type="project" value="UniProtKB-UniRule"/>
</dbReference>
<dbReference type="GO" id="GO:0008094">
    <property type="term" value="F:ATP-dependent activity, acting on DNA"/>
    <property type="evidence" value="ECO:0007669"/>
    <property type="project" value="UniProtKB-UniRule"/>
</dbReference>
<dbReference type="Pfam" id="PF21096">
    <property type="entry name" value="RecA_C"/>
    <property type="match status" value="1"/>
</dbReference>
<dbReference type="SMART" id="SM00382">
    <property type="entry name" value="AAA"/>
    <property type="match status" value="1"/>
</dbReference>
<dbReference type="InterPro" id="IPR003593">
    <property type="entry name" value="AAA+_ATPase"/>
</dbReference>
<feature type="domain" description="RecA family profile 2" evidence="11">
    <location>
        <begin position="201"/>
        <end position="275"/>
    </location>
</feature>
<evidence type="ECO:0000256" key="1">
    <source>
        <dbReference type="ARBA" id="ARBA00009391"/>
    </source>
</evidence>
<evidence type="ECO:0000256" key="7">
    <source>
        <dbReference type="HAMAP-Rule" id="MF_00268"/>
    </source>
</evidence>
<dbReference type="InterPro" id="IPR027417">
    <property type="entry name" value="P-loop_NTPase"/>
</dbReference>
<dbReference type="AlphaFoldDB" id="A0ABC7ZIE0"/>
<comment type="subcellular location">
    <subcellularLocation>
        <location evidence="7">Cytoplasm</location>
    </subcellularLocation>
</comment>
<dbReference type="InterPro" id="IPR020587">
    <property type="entry name" value="RecA_monomer-monomer_interface"/>
</dbReference>
<dbReference type="GO" id="GO:0005737">
    <property type="term" value="C:cytoplasm"/>
    <property type="evidence" value="ECO:0007669"/>
    <property type="project" value="UniProtKB-SubCell"/>
</dbReference>
<keyword evidence="6 7" id="KW-0233">DNA recombination</keyword>
<dbReference type="SUPFAM" id="SSF54752">
    <property type="entry name" value="RecA protein, C-terminal domain"/>
    <property type="match status" value="1"/>
</dbReference>
<proteinExistence type="inferred from homology"/>
<dbReference type="EMBL" id="CP003772">
    <property type="protein sequence ID" value="AFQ04168.1"/>
    <property type="molecule type" value="Genomic_DNA"/>
</dbReference>
<keyword evidence="7 9" id="KW-0227">DNA damage</keyword>
<dbReference type="InterPro" id="IPR020588">
    <property type="entry name" value="RecA_ATP-bd"/>
</dbReference>
<evidence type="ECO:0000256" key="8">
    <source>
        <dbReference type="RuleBase" id="RU000526"/>
    </source>
</evidence>